<reference evidence="12 13" key="1">
    <citation type="journal article" date="2012" name="MBio">
        <title>De novo assembly of the Pneumocystis jirovecii genome from a single bronchoalveolar lavage fluid specimen from a patient.</title>
        <authorList>
            <person name="Cisse O.H."/>
            <person name="Pagni M."/>
            <person name="Hauser P.M."/>
        </authorList>
    </citation>
    <scope>NUCLEOTIDE SEQUENCE [LARGE SCALE GENOMIC DNA]</scope>
    <source>
        <strain evidence="12 13">SE8</strain>
    </source>
</reference>
<evidence type="ECO:0000256" key="3">
    <source>
        <dbReference type="ARBA" id="ARBA00022490"/>
    </source>
</evidence>
<dbReference type="InterPro" id="IPR027267">
    <property type="entry name" value="AH/BAR_dom_sf"/>
</dbReference>
<evidence type="ECO:0000256" key="7">
    <source>
        <dbReference type="PROSITE-ProRule" id="PRU00192"/>
    </source>
</evidence>
<evidence type="ECO:0000256" key="5">
    <source>
        <dbReference type="ARBA" id="ARBA00022776"/>
    </source>
</evidence>
<dbReference type="PRINTS" id="PR00499">
    <property type="entry name" value="P67PHOX"/>
</dbReference>
<feature type="region of interest" description="Disordered" evidence="9">
    <location>
        <begin position="398"/>
        <end position="456"/>
    </location>
</feature>
<evidence type="ECO:0000259" key="10">
    <source>
        <dbReference type="PROSITE" id="PS50002"/>
    </source>
</evidence>
<dbReference type="GO" id="GO:1903475">
    <property type="term" value="P:mitotic actomyosin contractile ring assembly"/>
    <property type="evidence" value="ECO:0007669"/>
    <property type="project" value="UniProtKB-ARBA"/>
</dbReference>
<dbReference type="SMART" id="SM00055">
    <property type="entry name" value="FCH"/>
    <property type="match status" value="1"/>
</dbReference>
<dbReference type="InterPro" id="IPR001452">
    <property type="entry name" value="SH3_domain"/>
</dbReference>
<dbReference type="SUPFAM" id="SSF103657">
    <property type="entry name" value="BAR/IMD domain-like"/>
    <property type="match status" value="1"/>
</dbReference>
<dbReference type="SUPFAM" id="SSF50044">
    <property type="entry name" value="SH3-domain"/>
    <property type="match status" value="1"/>
</dbReference>
<feature type="region of interest" description="Disordered" evidence="9">
    <location>
        <begin position="136"/>
        <end position="177"/>
    </location>
</feature>
<dbReference type="AlphaFoldDB" id="L0P9F8"/>
<evidence type="ECO:0000313" key="13">
    <source>
        <dbReference type="Proteomes" id="UP000010422"/>
    </source>
</evidence>
<keyword evidence="3" id="KW-0963">Cytoplasm</keyword>
<dbReference type="VEuPathDB" id="FungiDB:PNEJI1_002736"/>
<keyword evidence="5" id="KW-0498">Mitosis</keyword>
<keyword evidence="4" id="KW-0597">Phosphoprotein</keyword>
<feature type="compositionally biased region" description="Basic and acidic residues" evidence="9">
    <location>
        <begin position="411"/>
        <end position="425"/>
    </location>
</feature>
<evidence type="ECO:0000256" key="1">
    <source>
        <dbReference type="ARBA" id="ARBA00004245"/>
    </source>
</evidence>
<dbReference type="PROSITE" id="PS51741">
    <property type="entry name" value="F_BAR"/>
    <property type="match status" value="1"/>
</dbReference>
<dbReference type="InterPro" id="IPR001060">
    <property type="entry name" value="FCH_dom"/>
</dbReference>
<dbReference type="Gene3D" id="2.30.30.40">
    <property type="entry name" value="SH3 Domains"/>
    <property type="match status" value="1"/>
</dbReference>
<dbReference type="PRINTS" id="PR00452">
    <property type="entry name" value="SH3DOMAIN"/>
</dbReference>
<dbReference type="Pfam" id="PF00018">
    <property type="entry name" value="SH3_1"/>
    <property type="match status" value="1"/>
</dbReference>
<sequence length="944" mass="107278">MGDGVSEPLSFCNHFWGKDDRGVNVLFNRMNEAKTICEEVRSFYKDWATIEEEYSRRLHRLVRGTLCSHEIGTLRESFVTLQKETETIAKQHSNIAIQIRSELEEPLHAFSSDMRTTRKAIQSNLEKLRKVKTAQEQQLQKEKIEDKSNKSVSHGSQPGLFSAKNSDKSNSKTDKNQIATQNNNDYILAVTVLQETSIKWIREWKIACDKFQDLEERRISFIKSSLWAFSSIILETCTNDSKSCEKIRESIRKCNLQNDIQLFIRTKGTGQEIPNPPKPRDPCDGFEDLNELPYSIAQFSRVSDPQFHSDIIMQRSILNENSIYLSPKIPPLSTETQVEQSLKTDASEVPLDGITHFCKNDSLISNSSNTKSSSPSTSVYPHNTETRTATSFFGFKDRSKKDTSSVPGFTTKDRYSFNSNDKRPEFISSLEEASASADKTIKTRSRSTSPFKNFSSKKNLEKTKSPLLERLRGMGVVSDSEVDPIDPRANVVLSVGNNMFDVESNVKNQKPGLYDHDDPVVSALAQFKISSKIPLPTKREPTRVTWFDSADKNCIQNSEVVERRHCFSTEQPQKLSSNVHPSSMPIPQRPNLSVPSKLAKQYDTLDAPPPAVTAAKMKHISQGYVRQMKDIYGSSEKNPYLQYDVVSANQDSYYDQTRNMYSEKEILPMTGEKILNGRHQISENMRMPMVSGKPYMNSRSTIRTASPQTSYRPISPDHDYPRPGSRSPVIYKSALSGPQYASRVERPMEMFPNSCAQRSLTPGPGMRNSDQYYSHASRQQPPTSSAFDIALDANGNLINKYSRARSASPCPNSHKPIPRAGYNYNIPVEYPSYNNLASDYSDCYREDTRVFNQAPIHTDGRVYMNNSFVPLQYTEDGRRILFYVRALYDYQATIPEEISFVKDDILLVLEMQEDGWWEGEIVNSKKSKRGLFPSNFVQRTSIIS</sequence>
<dbReference type="Gene3D" id="1.20.1270.60">
    <property type="entry name" value="Arfaptin homology (AH) domain/BAR domain"/>
    <property type="match status" value="1"/>
</dbReference>
<name>L0P9F8_PNEJI</name>
<evidence type="ECO:0000256" key="4">
    <source>
        <dbReference type="ARBA" id="ARBA00022553"/>
    </source>
</evidence>
<organism evidence="13">
    <name type="scientific">Pneumocystis jirovecii</name>
    <name type="common">Human pneumocystis pneumonia agent</name>
    <dbReference type="NCBI Taxonomy" id="42068"/>
    <lineage>
        <taxon>Eukaryota</taxon>
        <taxon>Fungi</taxon>
        <taxon>Dikarya</taxon>
        <taxon>Ascomycota</taxon>
        <taxon>Taphrinomycotina</taxon>
        <taxon>Pneumocystomycetes</taxon>
        <taxon>Pneumocystaceae</taxon>
        <taxon>Pneumocystis</taxon>
    </lineage>
</organism>
<proteinExistence type="predicted"/>
<dbReference type="GO" id="GO:0005543">
    <property type="term" value="F:phospholipid binding"/>
    <property type="evidence" value="ECO:0007669"/>
    <property type="project" value="UniProtKB-ARBA"/>
</dbReference>
<comment type="subcellular location">
    <subcellularLocation>
        <location evidence="1">Cytoplasm</location>
        <location evidence="1">Cytoskeleton</location>
    </subcellularLocation>
</comment>
<feature type="region of interest" description="Disordered" evidence="9">
    <location>
        <begin position="571"/>
        <end position="591"/>
    </location>
</feature>
<gene>
    <name evidence="12" type="ORF">PNEJI1_002736</name>
</gene>
<dbReference type="STRING" id="1209962.L0P9F8"/>
<feature type="region of interest" description="Disordered" evidence="9">
    <location>
        <begin position="704"/>
        <end position="723"/>
    </location>
</feature>
<feature type="compositionally biased region" description="Polar residues" evidence="9">
    <location>
        <begin position="446"/>
        <end position="456"/>
    </location>
</feature>
<feature type="compositionally biased region" description="Basic and acidic residues" evidence="9">
    <location>
        <begin position="165"/>
        <end position="175"/>
    </location>
</feature>
<feature type="region of interest" description="Disordered" evidence="9">
    <location>
        <begin position="764"/>
        <end position="783"/>
    </location>
</feature>
<dbReference type="InterPro" id="IPR031160">
    <property type="entry name" value="F_BAR_dom"/>
</dbReference>
<dbReference type="PROSITE" id="PS50002">
    <property type="entry name" value="SH3"/>
    <property type="match status" value="1"/>
</dbReference>
<dbReference type="Proteomes" id="UP000010422">
    <property type="component" value="Unassembled WGS sequence"/>
</dbReference>
<protein>
    <recommendedName>
        <fullName evidence="14">SH3 domain-containing protein</fullName>
    </recommendedName>
</protein>
<feature type="domain" description="SH3" evidence="10">
    <location>
        <begin position="879"/>
        <end position="942"/>
    </location>
</feature>
<dbReference type="GO" id="GO:0106006">
    <property type="term" value="F:cytoskeletal protein-membrane anchor activity"/>
    <property type="evidence" value="ECO:0007669"/>
    <property type="project" value="UniProtKB-ARBA"/>
</dbReference>
<keyword evidence="8" id="KW-0175">Coiled coil</keyword>
<keyword evidence="6" id="KW-0206">Cytoskeleton</keyword>
<evidence type="ECO:0000256" key="2">
    <source>
        <dbReference type="ARBA" id="ARBA00022443"/>
    </source>
</evidence>
<dbReference type="InParanoid" id="L0P9F8"/>
<dbReference type="FunFam" id="2.30.30.40:FF:000164">
    <property type="entry name" value="Cell division control protein"/>
    <property type="match status" value="1"/>
</dbReference>
<keyword evidence="5" id="KW-0131">Cell cycle</keyword>
<evidence type="ECO:0000256" key="9">
    <source>
        <dbReference type="SAM" id="MobiDB-lite"/>
    </source>
</evidence>
<comment type="caution">
    <text evidence="12">The sequence shown here is derived from an EMBL/GenBank/DDBJ whole genome shotgun (WGS) entry which is preliminary data.</text>
</comment>
<dbReference type="GO" id="GO:0009898">
    <property type="term" value="C:cytoplasmic side of plasma membrane"/>
    <property type="evidence" value="ECO:0007669"/>
    <property type="project" value="TreeGrafter"/>
</dbReference>
<keyword evidence="5" id="KW-0132">Cell division</keyword>
<dbReference type="InterPro" id="IPR036028">
    <property type="entry name" value="SH3-like_dom_sf"/>
</dbReference>
<evidence type="ECO:0008006" key="14">
    <source>
        <dbReference type="Google" id="ProtNLM"/>
    </source>
</evidence>
<accession>L0P9F8</accession>
<feature type="compositionally biased region" description="Basic and acidic residues" evidence="9">
    <location>
        <begin position="139"/>
        <end position="149"/>
    </location>
</feature>
<dbReference type="CDD" id="cd00174">
    <property type="entry name" value="SH3"/>
    <property type="match status" value="1"/>
</dbReference>
<dbReference type="SMART" id="SM00326">
    <property type="entry name" value="SH3"/>
    <property type="match status" value="1"/>
</dbReference>
<feature type="compositionally biased region" description="Polar residues" evidence="9">
    <location>
        <begin position="768"/>
        <end position="783"/>
    </location>
</feature>
<evidence type="ECO:0000256" key="6">
    <source>
        <dbReference type="ARBA" id="ARBA00023212"/>
    </source>
</evidence>
<evidence type="ECO:0000256" key="8">
    <source>
        <dbReference type="PROSITE-ProRule" id="PRU01077"/>
    </source>
</evidence>
<evidence type="ECO:0000259" key="11">
    <source>
        <dbReference type="PROSITE" id="PS51741"/>
    </source>
</evidence>
<dbReference type="FunCoup" id="L0P9F8">
    <property type="interactions" value="21"/>
</dbReference>
<keyword evidence="2 7" id="KW-0728">SH3 domain</keyword>
<dbReference type="PANTHER" id="PTHR23065">
    <property type="entry name" value="PROLINE-SERINE-THREONINE PHOSPHATASE INTERACTING PROTEIN 1"/>
    <property type="match status" value="1"/>
</dbReference>
<feature type="compositionally biased region" description="Polar residues" evidence="9">
    <location>
        <begin position="571"/>
        <end position="581"/>
    </location>
</feature>
<dbReference type="Pfam" id="PF00611">
    <property type="entry name" value="FCH"/>
    <property type="match status" value="1"/>
</dbReference>
<feature type="domain" description="F-BAR" evidence="11">
    <location>
        <begin position="9"/>
        <end position="259"/>
    </location>
</feature>
<dbReference type="PANTHER" id="PTHR23065:SF7">
    <property type="entry name" value="NOSTRIN, ISOFORM H"/>
    <property type="match status" value="1"/>
</dbReference>
<evidence type="ECO:0000313" key="12">
    <source>
        <dbReference type="EMBL" id="CCJ29003.1"/>
    </source>
</evidence>
<dbReference type="GO" id="GO:0120104">
    <property type="term" value="C:mitotic actomyosin contractile ring, proximal layer"/>
    <property type="evidence" value="ECO:0007669"/>
    <property type="project" value="UniProtKB-ARBA"/>
</dbReference>
<dbReference type="EMBL" id="CAKM01000147">
    <property type="protein sequence ID" value="CCJ29003.1"/>
    <property type="molecule type" value="Genomic_DNA"/>
</dbReference>